<accession>A0A1C6G058</accession>
<sequence>MAKTCEFGKEIKKRLVDIEQTQEWLIAEVSKDTGKYFDSGYLHRILRGELATPGIVASINRILQLDDSTNTDR</sequence>
<dbReference type="EMBL" id="FMHG01000001">
    <property type="protein sequence ID" value="SCJ38600.1"/>
    <property type="molecule type" value="Genomic_DNA"/>
</dbReference>
<proteinExistence type="predicted"/>
<evidence type="ECO:0000313" key="1">
    <source>
        <dbReference type="EMBL" id="SCJ38600.1"/>
    </source>
</evidence>
<evidence type="ECO:0008006" key="2">
    <source>
        <dbReference type="Google" id="ProtNLM"/>
    </source>
</evidence>
<organism evidence="1">
    <name type="scientific">uncultured Anaerotruncus sp</name>
    <dbReference type="NCBI Taxonomy" id="905011"/>
    <lineage>
        <taxon>Bacteria</taxon>
        <taxon>Bacillati</taxon>
        <taxon>Bacillota</taxon>
        <taxon>Clostridia</taxon>
        <taxon>Eubacteriales</taxon>
        <taxon>Oscillospiraceae</taxon>
        <taxon>Anaerotruncus</taxon>
        <taxon>environmental samples</taxon>
    </lineage>
</organism>
<name>A0A1C6G058_9FIRM</name>
<dbReference type="AlphaFoldDB" id="A0A1C6G058"/>
<gene>
    <name evidence="1" type="ORF">SAMEA3545359_00173</name>
</gene>
<reference evidence="1" key="1">
    <citation type="submission" date="2015-09" db="EMBL/GenBank/DDBJ databases">
        <authorList>
            <consortium name="Pathogen Informatics"/>
        </authorList>
    </citation>
    <scope>NUCLEOTIDE SEQUENCE</scope>
    <source>
        <strain evidence="1">2789STDY5834896</strain>
    </source>
</reference>
<protein>
    <recommendedName>
        <fullName evidence="2">XRE family transcriptional regulator</fullName>
    </recommendedName>
</protein>